<dbReference type="EMBL" id="SSWH01000001">
    <property type="protein sequence ID" value="THJ68615.1"/>
    <property type="molecule type" value="Genomic_DNA"/>
</dbReference>
<accession>A0A4S5EA69</accession>
<dbReference type="OrthoDB" id="9792898at2"/>
<organism evidence="3 4">
    <name type="scientific">Arthrobacter echini</name>
    <dbReference type="NCBI Taxonomy" id="1529066"/>
    <lineage>
        <taxon>Bacteria</taxon>
        <taxon>Bacillati</taxon>
        <taxon>Actinomycetota</taxon>
        <taxon>Actinomycetes</taxon>
        <taxon>Micrococcales</taxon>
        <taxon>Micrococcaceae</taxon>
        <taxon>Arthrobacter</taxon>
    </lineage>
</organism>
<dbReference type="AlphaFoldDB" id="A0A4S5EA69"/>
<dbReference type="RefSeq" id="WP_136452717.1">
    <property type="nucleotide sequence ID" value="NZ_SSWH01000001.1"/>
</dbReference>
<name>A0A4S5EA69_9MICC</name>
<gene>
    <name evidence="3" type="ORF">E8P82_01535</name>
</gene>
<feature type="domain" description="Putative regulatory protein FmdB zinc ribbon" evidence="2">
    <location>
        <begin position="1"/>
        <end position="42"/>
    </location>
</feature>
<evidence type="ECO:0000259" key="2">
    <source>
        <dbReference type="SMART" id="SM00834"/>
    </source>
</evidence>
<evidence type="ECO:0000256" key="1">
    <source>
        <dbReference type="SAM" id="MobiDB-lite"/>
    </source>
</evidence>
<proteinExistence type="predicted"/>
<comment type="caution">
    <text evidence="3">The sequence shown here is derived from an EMBL/GenBank/DDBJ whole genome shotgun (WGS) entry which is preliminary data.</text>
</comment>
<evidence type="ECO:0000313" key="4">
    <source>
        <dbReference type="Proteomes" id="UP000305233"/>
    </source>
</evidence>
<reference evidence="3 4" key="1">
    <citation type="submission" date="2019-04" db="EMBL/GenBank/DDBJ databases">
        <authorList>
            <person name="Liu Q."/>
            <person name="Xin Y.-H."/>
        </authorList>
    </citation>
    <scope>NUCLEOTIDE SEQUENCE [LARGE SCALE GENOMIC DNA]</scope>
    <source>
        <strain evidence="3 4">AM23</strain>
    </source>
</reference>
<dbReference type="SMART" id="SM00834">
    <property type="entry name" value="CxxC_CXXC_SSSS"/>
    <property type="match status" value="1"/>
</dbReference>
<feature type="region of interest" description="Disordered" evidence="1">
    <location>
        <begin position="57"/>
        <end position="94"/>
    </location>
</feature>
<protein>
    <submittedName>
        <fullName evidence="3">Zinc ribbon domain-containing protein</fullName>
    </submittedName>
</protein>
<dbReference type="InterPro" id="IPR013429">
    <property type="entry name" value="Regulatory_FmdB_Zinc_ribbon"/>
</dbReference>
<keyword evidence="4" id="KW-1185">Reference proteome</keyword>
<dbReference type="NCBIfam" id="TIGR02605">
    <property type="entry name" value="CxxC_CxxC_SSSS"/>
    <property type="match status" value="1"/>
</dbReference>
<sequence>MPLYDFRCPAGHGTEASFAMAERPDDIACAVCGETSRRRMPSPRLSIAGSAAFGLLESTQRSAHEPEVISSSNPGVRPPTPTTSNPLHRKLPRP</sequence>
<dbReference type="Proteomes" id="UP000305233">
    <property type="component" value="Unassembled WGS sequence"/>
</dbReference>
<evidence type="ECO:0000313" key="3">
    <source>
        <dbReference type="EMBL" id="THJ68615.1"/>
    </source>
</evidence>